<name>A0A1M5AQZ8_9CLOT</name>
<feature type="transmembrane region" description="Helical" evidence="15">
    <location>
        <begin position="165"/>
        <end position="183"/>
    </location>
</feature>
<evidence type="ECO:0000256" key="8">
    <source>
        <dbReference type="ARBA" id="ARBA00022741"/>
    </source>
</evidence>
<keyword evidence="9 18" id="KW-0418">Kinase</keyword>
<evidence type="ECO:0000256" key="14">
    <source>
        <dbReference type="SAM" id="Coils"/>
    </source>
</evidence>
<evidence type="ECO:0000256" key="12">
    <source>
        <dbReference type="ARBA" id="ARBA00023012"/>
    </source>
</evidence>
<dbReference type="SUPFAM" id="SSF47384">
    <property type="entry name" value="Homodimeric domain of signal transducing histidine kinase"/>
    <property type="match status" value="1"/>
</dbReference>
<dbReference type="InterPro" id="IPR004358">
    <property type="entry name" value="Sig_transdc_His_kin-like_C"/>
</dbReference>
<evidence type="ECO:0000256" key="5">
    <source>
        <dbReference type="ARBA" id="ARBA00022553"/>
    </source>
</evidence>
<dbReference type="RefSeq" id="WP_073249779.1">
    <property type="nucleotide sequence ID" value="NZ_FQVG01000056.1"/>
</dbReference>
<keyword evidence="4" id="KW-1003">Cell membrane</keyword>
<dbReference type="InterPro" id="IPR003661">
    <property type="entry name" value="HisK_dim/P_dom"/>
</dbReference>
<dbReference type="SUPFAM" id="SSF55874">
    <property type="entry name" value="ATPase domain of HSP90 chaperone/DNA topoisomerase II/histidine kinase"/>
    <property type="match status" value="1"/>
</dbReference>
<dbReference type="InterPro" id="IPR005467">
    <property type="entry name" value="His_kinase_dom"/>
</dbReference>
<dbReference type="SMART" id="SM00387">
    <property type="entry name" value="HATPase_c"/>
    <property type="match status" value="1"/>
</dbReference>
<feature type="coiled-coil region" evidence="14">
    <location>
        <begin position="271"/>
        <end position="302"/>
    </location>
</feature>
<dbReference type="EMBL" id="FQVG01000056">
    <property type="protein sequence ID" value="SHF32586.1"/>
    <property type="molecule type" value="Genomic_DNA"/>
</dbReference>
<keyword evidence="7 15" id="KW-0812">Transmembrane</keyword>
<evidence type="ECO:0000256" key="13">
    <source>
        <dbReference type="ARBA" id="ARBA00023136"/>
    </source>
</evidence>
<evidence type="ECO:0000256" key="15">
    <source>
        <dbReference type="SAM" id="Phobius"/>
    </source>
</evidence>
<dbReference type="CDD" id="cd06225">
    <property type="entry name" value="HAMP"/>
    <property type="match status" value="1"/>
</dbReference>
<dbReference type="InterPro" id="IPR036097">
    <property type="entry name" value="HisK_dim/P_sf"/>
</dbReference>
<evidence type="ECO:0000256" key="11">
    <source>
        <dbReference type="ARBA" id="ARBA00022989"/>
    </source>
</evidence>
<dbReference type="Gene3D" id="1.10.287.130">
    <property type="match status" value="1"/>
</dbReference>
<dbReference type="GO" id="GO:0005524">
    <property type="term" value="F:ATP binding"/>
    <property type="evidence" value="ECO:0007669"/>
    <property type="project" value="UniProtKB-KW"/>
</dbReference>
<keyword evidence="5" id="KW-0597">Phosphoprotein</keyword>
<dbReference type="PROSITE" id="PS50109">
    <property type="entry name" value="HIS_KIN"/>
    <property type="match status" value="1"/>
</dbReference>
<dbReference type="GO" id="GO:0005886">
    <property type="term" value="C:plasma membrane"/>
    <property type="evidence" value="ECO:0007669"/>
    <property type="project" value="UniProtKB-SubCell"/>
</dbReference>
<evidence type="ECO:0000259" key="17">
    <source>
        <dbReference type="PROSITE" id="PS50885"/>
    </source>
</evidence>
<evidence type="ECO:0000313" key="19">
    <source>
        <dbReference type="Proteomes" id="UP000184423"/>
    </source>
</evidence>
<dbReference type="InterPro" id="IPR003594">
    <property type="entry name" value="HATPase_dom"/>
</dbReference>
<reference evidence="19" key="1">
    <citation type="submission" date="2016-11" db="EMBL/GenBank/DDBJ databases">
        <authorList>
            <person name="Varghese N."/>
            <person name="Submissions S."/>
        </authorList>
    </citation>
    <scope>NUCLEOTIDE SEQUENCE [LARGE SCALE GENOMIC DNA]</scope>
    <source>
        <strain evidence="19">DSM 10124</strain>
    </source>
</reference>
<accession>A0A1M5AQZ8</accession>
<dbReference type="PANTHER" id="PTHR45528:SF1">
    <property type="entry name" value="SENSOR HISTIDINE KINASE CPXA"/>
    <property type="match status" value="1"/>
</dbReference>
<evidence type="ECO:0000256" key="2">
    <source>
        <dbReference type="ARBA" id="ARBA00004651"/>
    </source>
</evidence>
<dbReference type="InterPro" id="IPR003660">
    <property type="entry name" value="HAMP_dom"/>
</dbReference>
<comment type="catalytic activity">
    <reaction evidence="1">
        <text>ATP + protein L-histidine = ADP + protein N-phospho-L-histidine.</text>
        <dbReference type="EC" id="2.7.13.3"/>
    </reaction>
</comment>
<dbReference type="Pfam" id="PF00512">
    <property type="entry name" value="HisKA"/>
    <property type="match status" value="1"/>
</dbReference>
<dbReference type="SMART" id="SM00304">
    <property type="entry name" value="HAMP"/>
    <property type="match status" value="1"/>
</dbReference>
<dbReference type="PRINTS" id="PR00344">
    <property type="entry name" value="BCTRLSENSOR"/>
</dbReference>
<evidence type="ECO:0000256" key="4">
    <source>
        <dbReference type="ARBA" id="ARBA00022475"/>
    </source>
</evidence>
<proteinExistence type="predicted"/>
<dbReference type="Pfam" id="PF00672">
    <property type="entry name" value="HAMP"/>
    <property type="match status" value="1"/>
</dbReference>
<dbReference type="FunFam" id="3.30.565.10:FF:000006">
    <property type="entry name" value="Sensor histidine kinase WalK"/>
    <property type="match status" value="1"/>
</dbReference>
<dbReference type="Proteomes" id="UP000184423">
    <property type="component" value="Unassembled WGS sequence"/>
</dbReference>
<gene>
    <name evidence="18" type="ORF">SAMN02746091_02263</name>
</gene>
<dbReference type="Gene3D" id="6.10.340.10">
    <property type="match status" value="1"/>
</dbReference>
<evidence type="ECO:0000259" key="16">
    <source>
        <dbReference type="PROSITE" id="PS50109"/>
    </source>
</evidence>
<keyword evidence="8" id="KW-0547">Nucleotide-binding</keyword>
<dbReference type="FunFam" id="1.10.287.130:FF:000001">
    <property type="entry name" value="Two-component sensor histidine kinase"/>
    <property type="match status" value="1"/>
</dbReference>
<dbReference type="InterPro" id="IPR036890">
    <property type="entry name" value="HATPase_C_sf"/>
</dbReference>
<keyword evidence="19" id="KW-1185">Reference proteome</keyword>
<evidence type="ECO:0000256" key="7">
    <source>
        <dbReference type="ARBA" id="ARBA00022692"/>
    </source>
</evidence>
<dbReference type="AlphaFoldDB" id="A0A1M5AQZ8"/>
<dbReference type="Pfam" id="PF02518">
    <property type="entry name" value="HATPase_c"/>
    <property type="match status" value="1"/>
</dbReference>
<dbReference type="InterPro" id="IPR050398">
    <property type="entry name" value="HssS/ArlS-like"/>
</dbReference>
<dbReference type="SMART" id="SM00388">
    <property type="entry name" value="HisKA"/>
    <property type="match status" value="1"/>
</dbReference>
<sequence>MRGIRYKLIVYTSLLMIILLVFNVLLQSNILNRYYSNTERDKLISYAQVIEKNLINQDKLTSEIERISSTLNARVSIYDSNGDIVFKEYSHMMGMTGKIMNIEKNYLSSVLDGQIIYRTDEMMLRQSKIISLGYPAKLNGNIFAIFIHIPTVEINNAVSNISKQFTYLLFVAILISFVGAYFISNKFTKPIIEINDAAKKISRGDYSIRLNINTNDEIEELSKTINSMAENLSKTEKLRRDFIANVTHEFRTPLGIIKGYAEALYDDIVPIEERKEYIKDIIEEVERLNKLVNENLELSKIESGNINLKFEEVNLYALLSDIVDKIKIIKGNRIILINGNDILMKADRYYLEMAILNILSNCIKHTKDDGLIEISISNEEKITITIKDNGEGIEEKHLPFIFERFYRVKEKGIGGLGLSIAKEIIKLHNGNIQVKSKIGEGTTFIIQFK</sequence>
<evidence type="ECO:0000256" key="6">
    <source>
        <dbReference type="ARBA" id="ARBA00022679"/>
    </source>
</evidence>
<evidence type="ECO:0000256" key="9">
    <source>
        <dbReference type="ARBA" id="ARBA00022777"/>
    </source>
</evidence>
<evidence type="ECO:0000256" key="3">
    <source>
        <dbReference type="ARBA" id="ARBA00012438"/>
    </source>
</evidence>
<dbReference type="PANTHER" id="PTHR45528">
    <property type="entry name" value="SENSOR HISTIDINE KINASE CPXA"/>
    <property type="match status" value="1"/>
</dbReference>
<evidence type="ECO:0000256" key="1">
    <source>
        <dbReference type="ARBA" id="ARBA00000085"/>
    </source>
</evidence>
<feature type="transmembrane region" description="Helical" evidence="15">
    <location>
        <begin position="6"/>
        <end position="26"/>
    </location>
</feature>
<keyword evidence="12" id="KW-0902">Two-component regulatory system</keyword>
<keyword evidence="6" id="KW-0808">Transferase</keyword>
<feature type="coiled-coil region" evidence="14">
    <location>
        <begin position="211"/>
        <end position="238"/>
    </location>
</feature>
<dbReference type="Gene3D" id="3.30.565.10">
    <property type="entry name" value="Histidine kinase-like ATPase, C-terminal domain"/>
    <property type="match status" value="1"/>
</dbReference>
<dbReference type="CDD" id="cd00082">
    <property type="entry name" value="HisKA"/>
    <property type="match status" value="1"/>
</dbReference>
<dbReference type="CDD" id="cd00075">
    <property type="entry name" value="HATPase"/>
    <property type="match status" value="1"/>
</dbReference>
<feature type="domain" description="HAMP" evidence="17">
    <location>
        <begin position="185"/>
        <end position="237"/>
    </location>
</feature>
<dbReference type="EC" id="2.7.13.3" evidence="3"/>
<keyword evidence="10" id="KW-0067">ATP-binding</keyword>
<comment type="subcellular location">
    <subcellularLocation>
        <location evidence="2">Cell membrane</location>
        <topology evidence="2">Multi-pass membrane protein</topology>
    </subcellularLocation>
</comment>
<protein>
    <recommendedName>
        <fullName evidence="3">histidine kinase</fullName>
        <ecNumber evidence="3">2.7.13.3</ecNumber>
    </recommendedName>
</protein>
<keyword evidence="11 15" id="KW-1133">Transmembrane helix</keyword>
<feature type="domain" description="Histidine kinase" evidence="16">
    <location>
        <begin position="245"/>
        <end position="449"/>
    </location>
</feature>
<dbReference type="PROSITE" id="PS50885">
    <property type="entry name" value="HAMP"/>
    <property type="match status" value="1"/>
</dbReference>
<dbReference type="SUPFAM" id="SSF158472">
    <property type="entry name" value="HAMP domain-like"/>
    <property type="match status" value="1"/>
</dbReference>
<evidence type="ECO:0000313" key="18">
    <source>
        <dbReference type="EMBL" id="SHF32586.1"/>
    </source>
</evidence>
<evidence type="ECO:0000256" key="10">
    <source>
        <dbReference type="ARBA" id="ARBA00022840"/>
    </source>
</evidence>
<keyword evidence="13 15" id="KW-0472">Membrane</keyword>
<organism evidence="18 19">
    <name type="scientific">Caloramator proteoclasticus DSM 10124</name>
    <dbReference type="NCBI Taxonomy" id="1121262"/>
    <lineage>
        <taxon>Bacteria</taxon>
        <taxon>Bacillati</taxon>
        <taxon>Bacillota</taxon>
        <taxon>Clostridia</taxon>
        <taxon>Eubacteriales</taxon>
        <taxon>Clostridiaceae</taxon>
        <taxon>Caloramator</taxon>
    </lineage>
</organism>
<dbReference type="GO" id="GO:0000155">
    <property type="term" value="F:phosphorelay sensor kinase activity"/>
    <property type="evidence" value="ECO:0007669"/>
    <property type="project" value="InterPro"/>
</dbReference>
<keyword evidence="14" id="KW-0175">Coiled coil</keyword>